<dbReference type="InterPro" id="IPR019264">
    <property type="entry name" value="DUF2179"/>
</dbReference>
<dbReference type="CDD" id="cd16380">
    <property type="entry name" value="YitT_C"/>
    <property type="match status" value="1"/>
</dbReference>
<keyword evidence="4 6" id="KW-1133">Transmembrane helix</keyword>
<evidence type="ECO:0000256" key="2">
    <source>
        <dbReference type="ARBA" id="ARBA00022475"/>
    </source>
</evidence>
<feature type="transmembrane region" description="Helical" evidence="6">
    <location>
        <begin position="20"/>
        <end position="43"/>
    </location>
</feature>
<reference evidence="8 9" key="1">
    <citation type="journal article" date="2009" name="Stand. Genomic Sci.">
        <title>Complete genome sequence of Desulfotomaculum acetoxidans type strain (5575).</title>
        <authorList>
            <person name="Spring S."/>
            <person name="Lapidus A."/>
            <person name="Schroder M."/>
            <person name="Gleim D."/>
            <person name="Sims D."/>
            <person name="Meincke L."/>
            <person name="Glavina Del Rio T."/>
            <person name="Tice H."/>
            <person name="Copeland A."/>
            <person name="Cheng J.F."/>
            <person name="Lucas S."/>
            <person name="Chen F."/>
            <person name="Nolan M."/>
            <person name="Bruce D."/>
            <person name="Goodwin L."/>
            <person name="Pitluck S."/>
            <person name="Ivanova N."/>
            <person name="Mavromatis K."/>
            <person name="Mikhailova N."/>
            <person name="Pati A."/>
            <person name="Chen A."/>
            <person name="Palaniappan K."/>
            <person name="Land M."/>
            <person name="Hauser L."/>
            <person name="Chang Y.J."/>
            <person name="Jeffries C.D."/>
            <person name="Chain P."/>
            <person name="Saunders E."/>
            <person name="Brettin T."/>
            <person name="Detter J.C."/>
            <person name="Goker M."/>
            <person name="Bristow J."/>
            <person name="Eisen J.A."/>
            <person name="Markowitz V."/>
            <person name="Hugenholtz P."/>
            <person name="Kyrpides N.C."/>
            <person name="Klenk H.P."/>
            <person name="Han C."/>
        </authorList>
    </citation>
    <scope>NUCLEOTIDE SEQUENCE [LARGE SCALE GENOMIC DNA]</scope>
    <source>
        <strain evidence="9">ATCC 49208 / DSM 771 / VKM B-1644</strain>
    </source>
</reference>
<evidence type="ECO:0000256" key="1">
    <source>
        <dbReference type="ARBA" id="ARBA00004651"/>
    </source>
</evidence>
<comment type="subcellular location">
    <subcellularLocation>
        <location evidence="1">Cell membrane</location>
        <topology evidence="1">Multi-pass membrane protein</topology>
    </subcellularLocation>
</comment>
<dbReference type="HOGENOM" id="CLU_063199_1_1_9"/>
<accession>C8W5C1</accession>
<evidence type="ECO:0000256" key="4">
    <source>
        <dbReference type="ARBA" id="ARBA00022989"/>
    </source>
</evidence>
<evidence type="ECO:0000256" key="5">
    <source>
        <dbReference type="ARBA" id="ARBA00023136"/>
    </source>
</evidence>
<evidence type="ECO:0000256" key="6">
    <source>
        <dbReference type="SAM" id="Phobius"/>
    </source>
</evidence>
<dbReference type="InterPro" id="IPR003740">
    <property type="entry name" value="YitT"/>
</dbReference>
<dbReference type="Pfam" id="PF02588">
    <property type="entry name" value="YitT_membrane"/>
    <property type="match status" value="1"/>
</dbReference>
<sequence length="299" mass="32926">MKDKLVLLCNNLKTCSIRRILTNLFLIFTGAFVVALSLNMLIIPHHLLTGGITGIAIILKYLIKTPVAWMILFLNIPIFVWGYREINKTFFIYSLIGTFALSIMISITRNLFPVPQIDLILVAIFGGALNGAGFGLIFRGNGSTGGTDIIAIVLRKKKNLGLGEVTFYFNLIVILVSLIFFPVNVGLYTIISMYVASNIMDTVIIGVNTKKSVIIISDRPTQIGNCIINELHRGVTYFVAQGAYSKMNKTVVNSVINRFELAHLKDIVTRVDPGAFVYISDASEVLGQGFTTPVKKQSS</sequence>
<dbReference type="PIRSF" id="PIRSF006483">
    <property type="entry name" value="Membrane_protein_YitT"/>
    <property type="match status" value="1"/>
</dbReference>
<feature type="transmembrane region" description="Helical" evidence="6">
    <location>
        <begin position="63"/>
        <end position="83"/>
    </location>
</feature>
<gene>
    <name evidence="8" type="ordered locus">Dtox_1219</name>
</gene>
<keyword evidence="5 6" id="KW-0472">Membrane</keyword>
<dbReference type="InterPro" id="IPR015867">
    <property type="entry name" value="N-reg_PII/ATP_PRibTrfase_C"/>
</dbReference>
<evidence type="ECO:0000313" key="9">
    <source>
        <dbReference type="Proteomes" id="UP000002217"/>
    </source>
</evidence>
<feature type="transmembrane region" description="Helical" evidence="6">
    <location>
        <begin position="119"/>
        <end position="138"/>
    </location>
</feature>
<feature type="domain" description="DUF2179" evidence="7">
    <location>
        <begin position="233"/>
        <end position="287"/>
    </location>
</feature>
<protein>
    <recommendedName>
        <fullName evidence="7">DUF2179 domain-containing protein</fullName>
    </recommendedName>
</protein>
<organism evidence="8 9">
    <name type="scientific">Desulfofarcimen acetoxidans (strain ATCC 49208 / DSM 771 / KCTC 5769 / VKM B-1644 / 5575)</name>
    <name type="common">Desulfotomaculum acetoxidans</name>
    <dbReference type="NCBI Taxonomy" id="485916"/>
    <lineage>
        <taxon>Bacteria</taxon>
        <taxon>Bacillati</taxon>
        <taxon>Bacillota</taxon>
        <taxon>Clostridia</taxon>
        <taxon>Eubacteriales</taxon>
        <taxon>Peptococcaceae</taxon>
        <taxon>Desulfofarcimen</taxon>
    </lineage>
</organism>
<dbReference type="PANTHER" id="PTHR33545">
    <property type="entry name" value="UPF0750 MEMBRANE PROTEIN YITT-RELATED"/>
    <property type="match status" value="1"/>
</dbReference>
<evidence type="ECO:0000313" key="8">
    <source>
        <dbReference type="EMBL" id="ACV62103.1"/>
    </source>
</evidence>
<feature type="transmembrane region" description="Helical" evidence="6">
    <location>
        <begin position="90"/>
        <end position="107"/>
    </location>
</feature>
<dbReference type="PANTHER" id="PTHR33545:SF5">
    <property type="entry name" value="UPF0750 MEMBRANE PROTEIN YITT"/>
    <property type="match status" value="1"/>
</dbReference>
<dbReference type="eggNOG" id="COG1284">
    <property type="taxonomic scope" value="Bacteria"/>
</dbReference>
<evidence type="ECO:0000259" key="7">
    <source>
        <dbReference type="Pfam" id="PF10035"/>
    </source>
</evidence>
<dbReference type="Proteomes" id="UP000002217">
    <property type="component" value="Chromosome"/>
</dbReference>
<keyword evidence="9" id="KW-1185">Reference proteome</keyword>
<proteinExistence type="predicted"/>
<dbReference type="EMBL" id="CP001720">
    <property type="protein sequence ID" value="ACV62103.1"/>
    <property type="molecule type" value="Genomic_DNA"/>
</dbReference>
<feature type="transmembrane region" description="Helical" evidence="6">
    <location>
        <begin position="187"/>
        <end position="207"/>
    </location>
</feature>
<dbReference type="KEGG" id="dae:Dtox_1219"/>
<dbReference type="Gene3D" id="3.30.70.120">
    <property type="match status" value="1"/>
</dbReference>
<dbReference type="GO" id="GO:0005886">
    <property type="term" value="C:plasma membrane"/>
    <property type="evidence" value="ECO:0007669"/>
    <property type="project" value="UniProtKB-SubCell"/>
</dbReference>
<evidence type="ECO:0000256" key="3">
    <source>
        <dbReference type="ARBA" id="ARBA00022692"/>
    </source>
</evidence>
<keyword evidence="3 6" id="KW-0812">Transmembrane</keyword>
<dbReference type="RefSeq" id="WP_015756818.1">
    <property type="nucleotide sequence ID" value="NC_013216.1"/>
</dbReference>
<feature type="transmembrane region" description="Helical" evidence="6">
    <location>
        <begin position="159"/>
        <end position="181"/>
    </location>
</feature>
<dbReference type="AlphaFoldDB" id="C8W5C1"/>
<dbReference type="STRING" id="485916.Dtox_1219"/>
<dbReference type="InterPro" id="IPR051461">
    <property type="entry name" value="UPF0750_membrane"/>
</dbReference>
<keyword evidence="2" id="KW-1003">Cell membrane</keyword>
<name>C8W5C1_DESAS</name>
<dbReference type="Pfam" id="PF10035">
    <property type="entry name" value="DUF2179"/>
    <property type="match status" value="1"/>
</dbReference>